<feature type="transmembrane region" description="Helical" evidence="10">
    <location>
        <begin position="270"/>
        <end position="290"/>
    </location>
</feature>
<protein>
    <recommendedName>
        <fullName evidence="7">Adenosine 3'-phospho 5'-phosphosulfate transporter 2</fullName>
    </recommendedName>
    <alternativeName>
        <fullName evidence="8">PAPS transporter 2</fullName>
    </alternativeName>
    <alternativeName>
        <fullName evidence="9">Solute carrier family 35 member B3 homolog</fullName>
    </alternativeName>
</protein>
<keyword evidence="6 10" id="KW-0472">Membrane</keyword>
<keyword evidence="4 10" id="KW-0812">Transmembrane</keyword>
<evidence type="ECO:0000256" key="7">
    <source>
        <dbReference type="ARBA" id="ARBA00039669"/>
    </source>
</evidence>
<dbReference type="GO" id="GO:0000139">
    <property type="term" value="C:Golgi membrane"/>
    <property type="evidence" value="ECO:0007669"/>
    <property type="project" value="UniProtKB-SubCell"/>
</dbReference>
<feature type="transmembrane region" description="Helical" evidence="10">
    <location>
        <begin position="142"/>
        <end position="160"/>
    </location>
</feature>
<evidence type="ECO:0000256" key="2">
    <source>
        <dbReference type="ARBA" id="ARBA00010694"/>
    </source>
</evidence>
<evidence type="ECO:0000256" key="4">
    <source>
        <dbReference type="ARBA" id="ARBA00022692"/>
    </source>
</evidence>
<dbReference type="PANTHER" id="PTHR10778:SF8">
    <property type="entry name" value="ADENOSINE 3'-PHOSPHO 5'-PHOSPHOSULFATE TRANSPORTER 2"/>
    <property type="match status" value="1"/>
</dbReference>
<evidence type="ECO:0000256" key="1">
    <source>
        <dbReference type="ARBA" id="ARBA00004653"/>
    </source>
</evidence>
<dbReference type="Proteomes" id="UP001153620">
    <property type="component" value="Chromosome 2"/>
</dbReference>
<dbReference type="GO" id="GO:0046964">
    <property type="term" value="F:3'-phosphoadenosine 5'-phosphosulfate transmembrane transporter activity"/>
    <property type="evidence" value="ECO:0007669"/>
    <property type="project" value="TreeGrafter"/>
</dbReference>
<name>A0A9N9RXD4_9DIPT</name>
<feature type="transmembrane region" description="Helical" evidence="10">
    <location>
        <begin position="31"/>
        <end position="53"/>
    </location>
</feature>
<dbReference type="OrthoDB" id="438495at2759"/>
<keyword evidence="5 10" id="KW-1133">Transmembrane helix</keyword>
<feature type="transmembrane region" description="Helical" evidence="10">
    <location>
        <begin position="114"/>
        <end position="135"/>
    </location>
</feature>
<dbReference type="PANTHER" id="PTHR10778">
    <property type="entry name" value="SOLUTE CARRIER FAMILY 35 MEMBER B"/>
    <property type="match status" value="1"/>
</dbReference>
<feature type="transmembrane region" description="Helical" evidence="10">
    <location>
        <begin position="296"/>
        <end position="314"/>
    </location>
</feature>
<comment type="subcellular location">
    <subcellularLocation>
        <location evidence="1">Golgi apparatus membrane</location>
        <topology evidence="1">Multi-pass membrane protein</topology>
    </subcellularLocation>
</comment>
<feature type="transmembrane region" description="Helical" evidence="10">
    <location>
        <begin position="207"/>
        <end position="235"/>
    </location>
</feature>
<evidence type="ECO:0000256" key="5">
    <source>
        <dbReference type="ARBA" id="ARBA00022989"/>
    </source>
</evidence>
<evidence type="ECO:0000313" key="11">
    <source>
        <dbReference type="EMBL" id="CAG9804307.1"/>
    </source>
</evidence>
<accession>A0A9N9RXD4</accession>
<dbReference type="AlphaFoldDB" id="A0A9N9RXD4"/>
<gene>
    <name evidence="11" type="ORF">CHIRRI_LOCUS7198</name>
</gene>
<dbReference type="Pfam" id="PF08449">
    <property type="entry name" value="UAA"/>
    <property type="match status" value="1"/>
</dbReference>
<reference evidence="11" key="2">
    <citation type="submission" date="2022-10" db="EMBL/GenBank/DDBJ databases">
        <authorList>
            <consortium name="ENA_rothamsted_submissions"/>
            <consortium name="culmorum"/>
            <person name="King R."/>
        </authorList>
    </citation>
    <scope>NUCLEOTIDE SEQUENCE</scope>
</reference>
<feature type="transmembrane region" description="Helical" evidence="10">
    <location>
        <begin position="241"/>
        <end position="263"/>
    </location>
</feature>
<sequence>MLPTYRNNEKSQSEFQILCCKFRNQSKQSEFLICCGLVFIFYLIYGYFAELIFTYQGVSGWYITLVQFFFYTIFGLKENAKMHRLVPFKIYLLLAFLTLGTMGLSNFSLEYLNYPMQIIFKSCKLIPVLIGSILIQKKKHSFMDFMAAFAMCIGLIFFTLADSQVSPKFSGYGVFVISVALVFDAVIGNVQELAMKKYKASNSEVVFYSYGIGFLYLLSFMVITGDFFVGFQFAWKHPMETYGYSFLLSITGYLGIQVVLTLVRTTGATTAVTVTTTRKAMSIAVSFIFFTKPFTWQYVWSGLIIVLGIYLNVYSKRSKLTFKEFIGKFRRLIHKRKDESRQKLLDI</sequence>
<organism evidence="11 12">
    <name type="scientific">Chironomus riparius</name>
    <dbReference type="NCBI Taxonomy" id="315576"/>
    <lineage>
        <taxon>Eukaryota</taxon>
        <taxon>Metazoa</taxon>
        <taxon>Ecdysozoa</taxon>
        <taxon>Arthropoda</taxon>
        <taxon>Hexapoda</taxon>
        <taxon>Insecta</taxon>
        <taxon>Pterygota</taxon>
        <taxon>Neoptera</taxon>
        <taxon>Endopterygota</taxon>
        <taxon>Diptera</taxon>
        <taxon>Nematocera</taxon>
        <taxon>Chironomoidea</taxon>
        <taxon>Chironomidae</taxon>
        <taxon>Chironominae</taxon>
        <taxon>Chironomus</taxon>
    </lineage>
</organism>
<comment type="similarity">
    <text evidence="2">Belongs to the nucleotide-sugar transporter family. SLC35B subfamily.</text>
</comment>
<evidence type="ECO:0000256" key="10">
    <source>
        <dbReference type="SAM" id="Phobius"/>
    </source>
</evidence>
<feature type="transmembrane region" description="Helical" evidence="10">
    <location>
        <begin position="172"/>
        <end position="195"/>
    </location>
</feature>
<keyword evidence="3" id="KW-0813">Transport</keyword>
<evidence type="ECO:0000256" key="8">
    <source>
        <dbReference type="ARBA" id="ARBA00041866"/>
    </source>
</evidence>
<feature type="transmembrane region" description="Helical" evidence="10">
    <location>
        <begin position="88"/>
        <end position="108"/>
    </location>
</feature>
<keyword evidence="12" id="KW-1185">Reference proteome</keyword>
<dbReference type="GO" id="GO:0005789">
    <property type="term" value="C:endoplasmic reticulum membrane"/>
    <property type="evidence" value="ECO:0007669"/>
    <property type="project" value="TreeGrafter"/>
</dbReference>
<dbReference type="InterPro" id="IPR013657">
    <property type="entry name" value="SCL35B1-4/HUT1"/>
</dbReference>
<evidence type="ECO:0000256" key="3">
    <source>
        <dbReference type="ARBA" id="ARBA00022448"/>
    </source>
</evidence>
<evidence type="ECO:0000256" key="9">
    <source>
        <dbReference type="ARBA" id="ARBA00042729"/>
    </source>
</evidence>
<evidence type="ECO:0000313" key="12">
    <source>
        <dbReference type="Proteomes" id="UP001153620"/>
    </source>
</evidence>
<dbReference type="EMBL" id="OU895878">
    <property type="protein sequence ID" value="CAG9804307.1"/>
    <property type="molecule type" value="Genomic_DNA"/>
</dbReference>
<proteinExistence type="inferred from homology"/>
<feature type="transmembrane region" description="Helical" evidence="10">
    <location>
        <begin position="59"/>
        <end position="76"/>
    </location>
</feature>
<reference evidence="11" key="1">
    <citation type="submission" date="2022-01" db="EMBL/GenBank/DDBJ databases">
        <authorList>
            <person name="King R."/>
        </authorList>
    </citation>
    <scope>NUCLEOTIDE SEQUENCE</scope>
</reference>
<evidence type="ECO:0000256" key="6">
    <source>
        <dbReference type="ARBA" id="ARBA00023136"/>
    </source>
</evidence>